<feature type="region of interest" description="Disordered" evidence="1">
    <location>
        <begin position="233"/>
        <end position="252"/>
    </location>
</feature>
<accession>A0A9P9WYZ4</accession>
<gene>
    <name evidence="2" type="ORF">JX265_000401</name>
</gene>
<evidence type="ECO:0000313" key="2">
    <source>
        <dbReference type="EMBL" id="KAI1881575.1"/>
    </source>
</evidence>
<sequence length="462" mass="51449">MTPEAVAEGAVSLPPVHDAIRDQPDIFIPPMHWDSRILNLLDISWQPQETAAVMDLNEPGQGVDLPGISTLAPTVTPGHTSYLVRAFADAHYLSHSRHHSMRTLLHFPDGDDRPASQLQPPQQQPHFFLKCVDDAKFLRFPYGHWAATVPINHGRKTKNRHNSAKGAQPEHYNTFRPSPRCLPFPVLFIRKCFLPPTWPPITTLVPTHLHLAYLDVGDIEAYASAFPVRNRRWKGKQGSTNSSPAGDSSGDGYDYDETDKLVDRASIAALMITLANFTRRHADRTLQYPVKAGQPPSTTAQLLVTYTHDTKYVYLYSGRITDLLLDRLFQPNQGFSRPQGSSSATIRLLLIPVDPQPSFAQRLVTHVDLEAARCQELLRDTVPSSVSKRSLAGEYEDEVEKPNLSGHQETDGSGQESAQDTKRRRLNKEKVAVSPSRPLASHDLNADTATTSFETLPISDKI</sequence>
<feature type="region of interest" description="Disordered" evidence="1">
    <location>
        <begin position="383"/>
        <end position="462"/>
    </location>
</feature>
<organism evidence="2 3">
    <name type="scientific">Neoarthrinium moseri</name>
    <dbReference type="NCBI Taxonomy" id="1658444"/>
    <lineage>
        <taxon>Eukaryota</taxon>
        <taxon>Fungi</taxon>
        <taxon>Dikarya</taxon>
        <taxon>Ascomycota</taxon>
        <taxon>Pezizomycotina</taxon>
        <taxon>Sordariomycetes</taxon>
        <taxon>Xylariomycetidae</taxon>
        <taxon>Amphisphaeriales</taxon>
        <taxon>Apiosporaceae</taxon>
        <taxon>Neoarthrinium</taxon>
    </lineage>
</organism>
<name>A0A9P9WYZ4_9PEZI</name>
<evidence type="ECO:0000256" key="1">
    <source>
        <dbReference type="SAM" id="MobiDB-lite"/>
    </source>
</evidence>
<feature type="compositionally biased region" description="Polar residues" evidence="1">
    <location>
        <begin position="405"/>
        <end position="418"/>
    </location>
</feature>
<reference evidence="2" key="1">
    <citation type="submission" date="2021-03" db="EMBL/GenBank/DDBJ databases">
        <title>Revisited historic fungal species revealed as producer of novel bioactive compounds through whole genome sequencing and comparative genomics.</title>
        <authorList>
            <person name="Vignolle G.A."/>
            <person name="Hochenegger N."/>
            <person name="Mach R.L."/>
            <person name="Mach-Aigner A.R."/>
            <person name="Javad Rahimi M."/>
            <person name="Salim K.A."/>
            <person name="Chan C.M."/>
            <person name="Lim L.B.L."/>
            <person name="Cai F."/>
            <person name="Druzhinina I.S."/>
            <person name="U'Ren J.M."/>
            <person name="Derntl C."/>
        </authorList>
    </citation>
    <scope>NUCLEOTIDE SEQUENCE</scope>
    <source>
        <strain evidence="2">TUCIM 5799</strain>
    </source>
</reference>
<dbReference type="AlphaFoldDB" id="A0A9P9WYZ4"/>
<dbReference type="EMBL" id="JAFIMR010000001">
    <property type="protein sequence ID" value="KAI1881575.1"/>
    <property type="molecule type" value="Genomic_DNA"/>
</dbReference>
<proteinExistence type="predicted"/>
<evidence type="ECO:0000313" key="3">
    <source>
        <dbReference type="Proteomes" id="UP000829685"/>
    </source>
</evidence>
<dbReference type="Proteomes" id="UP000829685">
    <property type="component" value="Unassembled WGS sequence"/>
</dbReference>
<protein>
    <submittedName>
        <fullName evidence="2">Uncharacterized protein</fullName>
    </submittedName>
</protein>
<keyword evidence="3" id="KW-1185">Reference proteome</keyword>
<comment type="caution">
    <text evidence="2">The sequence shown here is derived from an EMBL/GenBank/DDBJ whole genome shotgun (WGS) entry which is preliminary data.</text>
</comment>